<accession>A0A0R3WEJ5</accession>
<sequence>GIIVYTPKAAAEIYVIDHRCVAFDKFWGSPCERNKEKSRLSMVDVTKQEKIEIIDYSVDRELISITHFVPYCRSPAPKPGGVDMLTSFPFSRFVEGQRNFILAFGVRGAEGNEWVGCWVSCAHCTLNEALNVASPMLKDKVLDLLVFYGIFTPRPNAQHETYLWLTEDTHLTVTVDYTQNGTSPEVEECSKYGGARSKSARQ</sequence>
<evidence type="ECO:0000259" key="1">
    <source>
        <dbReference type="Pfam" id="PF18997"/>
    </source>
</evidence>
<dbReference type="Proteomes" id="UP000282613">
    <property type="component" value="Unassembled WGS sequence"/>
</dbReference>
<feature type="domain" description="DUF5727" evidence="1">
    <location>
        <begin position="11"/>
        <end position="192"/>
    </location>
</feature>
<dbReference type="Pfam" id="PF18997">
    <property type="entry name" value="DUF5727"/>
    <property type="match status" value="1"/>
</dbReference>
<organism evidence="4">
    <name type="scientific">Taenia asiatica</name>
    <name type="common">Asian tapeworm</name>
    <dbReference type="NCBI Taxonomy" id="60517"/>
    <lineage>
        <taxon>Eukaryota</taxon>
        <taxon>Metazoa</taxon>
        <taxon>Spiralia</taxon>
        <taxon>Lophotrochozoa</taxon>
        <taxon>Platyhelminthes</taxon>
        <taxon>Cestoda</taxon>
        <taxon>Eucestoda</taxon>
        <taxon>Cyclophyllidea</taxon>
        <taxon>Taeniidae</taxon>
        <taxon>Taenia</taxon>
    </lineage>
</organism>
<protein>
    <submittedName>
        <fullName evidence="4">DUF5727 domain-containing protein</fullName>
    </submittedName>
</protein>
<dbReference type="EMBL" id="UYRS01019055">
    <property type="protein sequence ID" value="VDK42474.1"/>
    <property type="molecule type" value="Genomic_DNA"/>
</dbReference>
<name>A0A0R3WEJ5_TAEAS</name>
<dbReference type="InterPro" id="IPR043785">
    <property type="entry name" value="DUF5727"/>
</dbReference>
<proteinExistence type="predicted"/>
<evidence type="ECO:0000313" key="2">
    <source>
        <dbReference type="EMBL" id="VDK42474.1"/>
    </source>
</evidence>
<dbReference type="WBParaSite" id="TASK_0000924601-mRNA-1">
    <property type="protein sequence ID" value="TASK_0000924601-mRNA-1"/>
    <property type="gene ID" value="TASK_0000924601"/>
</dbReference>
<keyword evidence="3" id="KW-1185">Reference proteome</keyword>
<reference evidence="4" key="1">
    <citation type="submission" date="2017-02" db="UniProtKB">
        <authorList>
            <consortium name="WormBaseParasite"/>
        </authorList>
    </citation>
    <scope>IDENTIFICATION</scope>
</reference>
<gene>
    <name evidence="2" type="ORF">TASK_LOCUS9247</name>
</gene>
<evidence type="ECO:0000313" key="4">
    <source>
        <dbReference type="WBParaSite" id="TASK_0000924601-mRNA-1"/>
    </source>
</evidence>
<evidence type="ECO:0000313" key="3">
    <source>
        <dbReference type="Proteomes" id="UP000282613"/>
    </source>
</evidence>
<dbReference type="AlphaFoldDB" id="A0A0R3WEJ5"/>
<reference evidence="2 3" key="2">
    <citation type="submission" date="2018-11" db="EMBL/GenBank/DDBJ databases">
        <authorList>
            <consortium name="Pathogen Informatics"/>
        </authorList>
    </citation>
    <scope>NUCLEOTIDE SEQUENCE [LARGE SCALE GENOMIC DNA]</scope>
</reference>